<organism evidence="4">
    <name type="scientific">Sesamum radiatum</name>
    <name type="common">Black benniseed</name>
    <dbReference type="NCBI Taxonomy" id="300843"/>
    <lineage>
        <taxon>Eukaryota</taxon>
        <taxon>Viridiplantae</taxon>
        <taxon>Streptophyta</taxon>
        <taxon>Embryophyta</taxon>
        <taxon>Tracheophyta</taxon>
        <taxon>Spermatophyta</taxon>
        <taxon>Magnoliopsida</taxon>
        <taxon>eudicotyledons</taxon>
        <taxon>Gunneridae</taxon>
        <taxon>Pentapetalae</taxon>
        <taxon>asterids</taxon>
        <taxon>lamiids</taxon>
        <taxon>Lamiales</taxon>
        <taxon>Pedaliaceae</taxon>
        <taxon>Sesamum</taxon>
    </lineage>
</organism>
<dbReference type="InterPro" id="IPR006011">
    <property type="entry name" value="Syntaxin_N"/>
</dbReference>
<dbReference type="Pfam" id="PF00804">
    <property type="entry name" value="Syntaxin"/>
    <property type="match status" value="1"/>
</dbReference>
<keyword evidence="2" id="KW-0812">Transmembrane</keyword>
<reference evidence="4" key="2">
    <citation type="journal article" date="2024" name="Plant">
        <title>Genomic evolution and insights into agronomic trait innovations of Sesamum species.</title>
        <authorList>
            <person name="Miao H."/>
            <person name="Wang L."/>
            <person name="Qu L."/>
            <person name="Liu H."/>
            <person name="Sun Y."/>
            <person name="Le M."/>
            <person name="Wang Q."/>
            <person name="Wei S."/>
            <person name="Zheng Y."/>
            <person name="Lin W."/>
            <person name="Duan Y."/>
            <person name="Cao H."/>
            <person name="Xiong S."/>
            <person name="Wang X."/>
            <person name="Wei L."/>
            <person name="Li C."/>
            <person name="Ma Q."/>
            <person name="Ju M."/>
            <person name="Zhao R."/>
            <person name="Li G."/>
            <person name="Mu C."/>
            <person name="Tian Q."/>
            <person name="Mei H."/>
            <person name="Zhang T."/>
            <person name="Gao T."/>
            <person name="Zhang H."/>
        </authorList>
    </citation>
    <scope>NUCLEOTIDE SEQUENCE</scope>
    <source>
        <strain evidence="4">G02</strain>
    </source>
</reference>
<keyword evidence="1" id="KW-0653">Protein transport</keyword>
<feature type="transmembrane region" description="Helical" evidence="2">
    <location>
        <begin position="292"/>
        <end position="314"/>
    </location>
</feature>
<feature type="domain" description="Syntaxin N-terminal" evidence="3">
    <location>
        <begin position="31"/>
        <end position="156"/>
    </location>
</feature>
<gene>
    <name evidence="4" type="ORF">Sradi_5998200</name>
</gene>
<protein>
    <submittedName>
        <fullName evidence="4">Syntaxin</fullName>
    </submittedName>
</protein>
<keyword evidence="2" id="KW-1133">Transmembrane helix</keyword>
<dbReference type="GO" id="GO:0016020">
    <property type="term" value="C:membrane"/>
    <property type="evidence" value="ECO:0007669"/>
    <property type="project" value="InterPro"/>
</dbReference>
<keyword evidence="2" id="KW-0472">Membrane</keyword>
<dbReference type="SMART" id="SM00503">
    <property type="entry name" value="SynN"/>
    <property type="match status" value="1"/>
</dbReference>
<comment type="caution">
    <text evidence="4">The sequence shown here is derived from an EMBL/GenBank/DDBJ whole genome shotgun (WGS) entry which is preliminary data.</text>
</comment>
<dbReference type="Gene3D" id="1.20.58.70">
    <property type="match status" value="1"/>
</dbReference>
<evidence type="ECO:0000256" key="2">
    <source>
        <dbReference type="SAM" id="Phobius"/>
    </source>
</evidence>
<dbReference type="AlphaFoldDB" id="A0AAW2KG36"/>
<evidence type="ECO:0000256" key="1">
    <source>
        <dbReference type="ARBA" id="ARBA00022927"/>
    </source>
</evidence>
<dbReference type="GO" id="GO:0016192">
    <property type="term" value="P:vesicle-mediated transport"/>
    <property type="evidence" value="ECO:0007669"/>
    <property type="project" value="InterPro"/>
</dbReference>
<dbReference type="SUPFAM" id="SSF47661">
    <property type="entry name" value="t-snare proteins"/>
    <property type="match status" value="1"/>
</dbReference>
<evidence type="ECO:0000259" key="3">
    <source>
        <dbReference type="SMART" id="SM00503"/>
    </source>
</evidence>
<reference evidence="4" key="1">
    <citation type="submission" date="2020-06" db="EMBL/GenBank/DDBJ databases">
        <authorList>
            <person name="Li T."/>
            <person name="Hu X."/>
            <person name="Zhang T."/>
            <person name="Song X."/>
            <person name="Zhang H."/>
            <person name="Dai N."/>
            <person name="Sheng W."/>
            <person name="Hou X."/>
            <person name="Wei L."/>
        </authorList>
    </citation>
    <scope>NUCLEOTIDE SEQUENCE</scope>
    <source>
        <strain evidence="4">G02</strain>
        <tissue evidence="4">Leaf</tissue>
    </source>
</reference>
<accession>A0AAW2KG36</accession>
<dbReference type="InterPro" id="IPR010989">
    <property type="entry name" value="SNARE"/>
</dbReference>
<evidence type="ECO:0000313" key="4">
    <source>
        <dbReference type="EMBL" id="KAL0305809.1"/>
    </source>
</evidence>
<dbReference type="GO" id="GO:0015031">
    <property type="term" value="P:protein transport"/>
    <property type="evidence" value="ECO:0007669"/>
    <property type="project" value="UniProtKB-KW"/>
</dbReference>
<name>A0AAW2KG36_SESRA</name>
<sequence length="322" mass="35586">MDMFDGSFKIYVDAHNGHQKTDDIERGRHGNDPYGIDMFSKEVDYVRDDMKNMEKLYSRLMECNEEIKQAKIAQTMKELRAQLNMDLDHILKLAKQINKKFDGLVLANAAQRKLTGNGPDPSGDHRASMISNLGEDLKHMMRSFQGLRTQMESDHRQIIESRFFAITRQKATAESIDNLIANDAAESPLDQAMQEHGRAAVLDAVAEIQERRDTMKDIRRNLMSLHQILLGIATPVVPELQGGGNRGGGGGPPSPIPVAVDPYPVVPAPVTGGGKMGTGGLNDYEKETRKQAYIAIALALCIISVVVVIALLHLESELESKV</sequence>
<keyword evidence="1" id="KW-0813">Transport</keyword>
<dbReference type="EMBL" id="JACGWJ010000028">
    <property type="protein sequence ID" value="KAL0305809.1"/>
    <property type="molecule type" value="Genomic_DNA"/>
</dbReference>
<proteinExistence type="predicted"/>